<reference evidence="5" key="1">
    <citation type="submission" date="2020-08" db="EMBL/GenBank/DDBJ databases">
        <title>Multicomponent nature underlies the extraordinary mechanical properties of spider dragline silk.</title>
        <authorList>
            <person name="Kono N."/>
            <person name="Nakamura H."/>
            <person name="Mori M."/>
            <person name="Yoshida Y."/>
            <person name="Ohtoshi R."/>
            <person name="Malay A.D."/>
            <person name="Moran D.A.P."/>
            <person name="Tomita M."/>
            <person name="Numata K."/>
            <person name="Arakawa K."/>
        </authorList>
    </citation>
    <scope>NUCLEOTIDE SEQUENCE</scope>
</reference>
<keyword evidence="1" id="KW-0663">Pyridoxal phosphate</keyword>
<feature type="non-terminal residue" evidence="5">
    <location>
        <position position="1"/>
    </location>
</feature>
<dbReference type="InterPro" id="IPR002433">
    <property type="entry name" value="Orn_de-COase"/>
</dbReference>
<dbReference type="OrthoDB" id="6426374at2759"/>
<accession>A0A8X6IYH0</accession>
<dbReference type="GO" id="GO:0004586">
    <property type="term" value="F:ornithine decarboxylase activity"/>
    <property type="evidence" value="ECO:0007669"/>
    <property type="project" value="TreeGrafter"/>
</dbReference>
<dbReference type="EMBL" id="BMAV01027965">
    <property type="protein sequence ID" value="GFS63882.1"/>
    <property type="molecule type" value="Genomic_DNA"/>
</dbReference>
<evidence type="ECO:0000256" key="2">
    <source>
        <dbReference type="ARBA" id="ARBA00023239"/>
    </source>
</evidence>
<protein>
    <submittedName>
        <fullName evidence="5">Ornithine decarboxylase</fullName>
    </submittedName>
</protein>
<dbReference type="GO" id="GO:0033387">
    <property type="term" value="P:putrescine biosynthetic process from arginine, via ornithine"/>
    <property type="evidence" value="ECO:0007669"/>
    <property type="project" value="TreeGrafter"/>
</dbReference>
<dbReference type="PANTHER" id="PTHR11482">
    <property type="entry name" value="ARGININE/DIAMINOPIMELATE/ORNITHINE DECARBOXYLASE"/>
    <property type="match status" value="1"/>
</dbReference>
<name>A0A8X6IYH0_9ARAC</name>
<evidence type="ECO:0000259" key="4">
    <source>
        <dbReference type="Pfam" id="PF00278"/>
    </source>
</evidence>
<evidence type="ECO:0000313" key="5">
    <source>
        <dbReference type="EMBL" id="GFS63882.1"/>
    </source>
</evidence>
<evidence type="ECO:0000256" key="1">
    <source>
        <dbReference type="ARBA" id="ARBA00022898"/>
    </source>
</evidence>
<dbReference type="PRINTS" id="PR01179">
    <property type="entry name" value="ODADCRBXLASE"/>
</dbReference>
<gene>
    <name evidence="5" type="primary">ODC1</name>
    <name evidence="5" type="ORF">TNIN_220271</name>
</gene>
<dbReference type="SUPFAM" id="SSF50621">
    <property type="entry name" value="Alanine racemase C-terminal domain-like"/>
    <property type="match status" value="1"/>
</dbReference>
<dbReference type="PANTHER" id="PTHR11482:SF6">
    <property type="entry name" value="ORNITHINE DECARBOXYLASE 1-RELATED"/>
    <property type="match status" value="1"/>
</dbReference>
<organism evidence="5 6">
    <name type="scientific">Trichonephila inaurata madagascariensis</name>
    <dbReference type="NCBI Taxonomy" id="2747483"/>
    <lineage>
        <taxon>Eukaryota</taxon>
        <taxon>Metazoa</taxon>
        <taxon>Ecdysozoa</taxon>
        <taxon>Arthropoda</taxon>
        <taxon>Chelicerata</taxon>
        <taxon>Arachnida</taxon>
        <taxon>Araneae</taxon>
        <taxon>Araneomorphae</taxon>
        <taxon>Entelegynae</taxon>
        <taxon>Araneoidea</taxon>
        <taxon>Nephilidae</taxon>
        <taxon>Trichonephila</taxon>
        <taxon>Trichonephila inaurata</taxon>
    </lineage>
</organism>
<dbReference type="Gene3D" id="2.40.37.10">
    <property type="entry name" value="Lyase, Ornithine Decarboxylase, Chain A, domain 1"/>
    <property type="match status" value="1"/>
</dbReference>
<comment type="similarity">
    <text evidence="3">Belongs to the Orn/Lys/Arg decarboxylase class-II family.</text>
</comment>
<comment type="caution">
    <text evidence="5">The sequence shown here is derived from an EMBL/GenBank/DDBJ whole genome shotgun (WGS) entry which is preliminary data.</text>
</comment>
<dbReference type="InterPro" id="IPR022643">
    <property type="entry name" value="De-COase2_C"/>
</dbReference>
<dbReference type="GO" id="GO:0005737">
    <property type="term" value="C:cytoplasm"/>
    <property type="evidence" value="ECO:0007669"/>
    <property type="project" value="TreeGrafter"/>
</dbReference>
<evidence type="ECO:0000313" key="6">
    <source>
        <dbReference type="Proteomes" id="UP000886998"/>
    </source>
</evidence>
<dbReference type="Proteomes" id="UP000886998">
    <property type="component" value="Unassembled WGS sequence"/>
</dbReference>
<sequence>LTQEIKASLEKNFPAEDIEIIAEPGCYCVASAFSLVTSIIGKKSIAHNGDNGIQREYYLNDGFYGSFPYFYKDYDVKHIPLLTSSEIKKIPKYKSKVWGQTCCCEDVILEECLLPDMEEGQLILWKNMGAYIRGVTSNFTLVPYPANRYIFIQNPRLKLDCIPNLTEVSDYIAEVANLIEQTEDMSRFSLDL</sequence>
<dbReference type="AlphaFoldDB" id="A0A8X6IYH0"/>
<feature type="domain" description="Orn/DAP/Arg decarboxylase 2 C-terminal" evidence="4">
    <location>
        <begin position="26"/>
        <end position="129"/>
    </location>
</feature>
<proteinExistence type="inferred from homology"/>
<dbReference type="Pfam" id="PF00278">
    <property type="entry name" value="Orn_DAP_Arg_deC"/>
    <property type="match status" value="1"/>
</dbReference>
<dbReference type="InterPro" id="IPR009006">
    <property type="entry name" value="Ala_racemase/Decarboxylase_C"/>
</dbReference>
<keyword evidence="6" id="KW-1185">Reference proteome</keyword>
<dbReference type="InterPro" id="IPR000183">
    <property type="entry name" value="Orn/DAP/Arg_de-COase"/>
</dbReference>
<evidence type="ECO:0000256" key="3">
    <source>
        <dbReference type="RuleBase" id="RU003737"/>
    </source>
</evidence>
<keyword evidence="2" id="KW-0456">Lyase</keyword>